<accession>A0A1S1P4A6</accession>
<evidence type="ECO:0000313" key="5">
    <source>
        <dbReference type="Proteomes" id="UP000180215"/>
    </source>
</evidence>
<feature type="compositionally biased region" description="Basic and acidic residues" evidence="2">
    <location>
        <begin position="16"/>
        <end position="27"/>
    </location>
</feature>
<dbReference type="Pfam" id="PF19220">
    <property type="entry name" value="Rod_CreS"/>
    <property type="match status" value="1"/>
</dbReference>
<feature type="domain" description="Crescentin coiled-coil" evidence="3">
    <location>
        <begin position="107"/>
        <end position="465"/>
    </location>
</feature>
<feature type="compositionally biased region" description="Basic and acidic residues" evidence="2">
    <location>
        <begin position="471"/>
        <end position="486"/>
    </location>
</feature>
<dbReference type="InterPro" id="IPR043652">
    <property type="entry name" value="CreS_CC"/>
</dbReference>
<organism evidence="4 5">
    <name type="scientific">Methylorubrum extorquens</name>
    <name type="common">Methylobacterium dichloromethanicum</name>
    <name type="synonym">Methylobacterium extorquens</name>
    <dbReference type="NCBI Taxonomy" id="408"/>
    <lineage>
        <taxon>Bacteria</taxon>
        <taxon>Pseudomonadati</taxon>
        <taxon>Pseudomonadota</taxon>
        <taxon>Alphaproteobacteria</taxon>
        <taxon>Hyphomicrobiales</taxon>
        <taxon>Methylobacteriaceae</taxon>
        <taxon>Methylorubrum</taxon>
    </lineage>
</organism>
<comment type="caution">
    <text evidence="4">The sequence shown here is derived from an EMBL/GenBank/DDBJ whole genome shotgun (WGS) entry which is preliminary data.</text>
</comment>
<gene>
    <name evidence="4" type="ORF">BK022_19200</name>
</gene>
<feature type="coiled-coil region" evidence="1">
    <location>
        <begin position="300"/>
        <end position="376"/>
    </location>
</feature>
<sequence>MAWMPFRNVLPTSSASRDRDAEQRPRNPEPPPSPRLPKAVLPDLMEGGRRSRSAPEPAPTNLDAIGQRDEVVRQRIDAMVGRLDDLRSLQDDFVLILQPLASISSELSKASVRIAELENTLTQEVSANGSLRDEVADLSTKLSRMNSELADSQVHAKRTLESLRERDAAVEAHQIDLRDKVSAIENLERQLFSEVEQNKALTSESRALRQEAQAADSALARSEHELNNVRERNSLLEVEGRRLQLLSEEQATQLADLDARHRDLTTTAEADRQRLRIVETQLATEISVRERNEAQHETELSALRNDRASLAMKLEAALNRATSTEQLLVQARNQLRDKDEEFRSVDRNFKEATIARSTLERRLEALQADLSRQTERFLEIQRIRGELDSRCDMLNKALAAKDAAIEQTTNRNAVLNDRIEHLTHRHEAARADLEASNRRLMEELQNERSERALLQGALDIARESRVTLQKQHDALKRSGRPWREQVNDELDEETGHASADEVSNVRPFSSTGKSA</sequence>
<evidence type="ECO:0000256" key="1">
    <source>
        <dbReference type="SAM" id="Coils"/>
    </source>
</evidence>
<evidence type="ECO:0000256" key="2">
    <source>
        <dbReference type="SAM" id="MobiDB-lite"/>
    </source>
</evidence>
<name>A0A1S1P4A6_METEX</name>
<dbReference type="EMBL" id="MNAO01000276">
    <property type="protein sequence ID" value="OHV15412.1"/>
    <property type="molecule type" value="Genomic_DNA"/>
</dbReference>
<proteinExistence type="predicted"/>
<feature type="compositionally biased region" description="Polar residues" evidence="2">
    <location>
        <begin position="506"/>
        <end position="515"/>
    </location>
</feature>
<dbReference type="AlphaFoldDB" id="A0A1S1P4A6"/>
<feature type="coiled-coil region" evidence="1">
    <location>
        <begin position="405"/>
        <end position="457"/>
    </location>
</feature>
<dbReference type="Proteomes" id="UP000180215">
    <property type="component" value="Unassembled WGS sequence"/>
</dbReference>
<protein>
    <submittedName>
        <fullName evidence="4">Chromosome partitioning protein ParA</fullName>
    </submittedName>
</protein>
<feature type="region of interest" description="Disordered" evidence="2">
    <location>
        <begin position="1"/>
        <end position="66"/>
    </location>
</feature>
<feature type="coiled-coil region" evidence="1">
    <location>
        <begin position="100"/>
        <end position="239"/>
    </location>
</feature>
<keyword evidence="1" id="KW-0175">Coiled coil</keyword>
<feature type="region of interest" description="Disordered" evidence="2">
    <location>
        <begin position="471"/>
        <end position="515"/>
    </location>
</feature>
<evidence type="ECO:0000313" key="4">
    <source>
        <dbReference type="EMBL" id="OHV15412.1"/>
    </source>
</evidence>
<evidence type="ECO:0000259" key="3">
    <source>
        <dbReference type="Pfam" id="PF19220"/>
    </source>
</evidence>
<reference evidence="4 5" key="1">
    <citation type="submission" date="2016-10" db="EMBL/GenBank/DDBJ databases">
        <title>Draft genome sequence of Methylobacterium extorquens CP3, a seed endophyte of Crotalaria pumila with plant growth-promoting and metal tolerance properties.</title>
        <authorList>
            <person name="Sanchez-Lopez A.S."/>
            <person name="Van Hamme J.D."/>
            <person name="Thijs S."/>
            <person name="Mcammond B.M."/>
            <person name="Stevens V."/>
            <person name="Gonzalez-Chavez M.D.C."/>
            <person name="Vangronsveld J."/>
        </authorList>
    </citation>
    <scope>NUCLEOTIDE SEQUENCE [LARGE SCALE GENOMIC DNA]</scope>
    <source>
        <strain evidence="4 5">CP3</strain>
    </source>
</reference>